<dbReference type="EMBL" id="JAEUAO010000007">
    <property type="protein sequence ID" value="MBW9066022.1"/>
    <property type="molecule type" value="Genomic_DNA"/>
</dbReference>
<dbReference type="Proteomes" id="UP000757604">
    <property type="component" value="Unassembled WGS sequence"/>
</dbReference>
<dbReference type="RefSeq" id="WP_220373965.1">
    <property type="nucleotide sequence ID" value="NZ_JAEUAO010000007.1"/>
</dbReference>
<dbReference type="Gene3D" id="1.25.40.10">
    <property type="entry name" value="Tetratricopeptide repeat domain"/>
    <property type="match status" value="1"/>
</dbReference>
<dbReference type="SMART" id="SM00671">
    <property type="entry name" value="SEL1"/>
    <property type="match status" value="4"/>
</dbReference>
<protein>
    <submittedName>
        <fullName evidence="1">Sel1 repeat family protein</fullName>
    </submittedName>
</protein>
<keyword evidence="2" id="KW-1185">Reference proteome</keyword>
<organism evidence="1 2">
    <name type="scientific">Rhizobium herbae</name>
    <dbReference type="NCBI Taxonomy" id="508661"/>
    <lineage>
        <taxon>Bacteria</taxon>
        <taxon>Pseudomonadati</taxon>
        <taxon>Pseudomonadota</taxon>
        <taxon>Alphaproteobacteria</taxon>
        <taxon>Hyphomicrobiales</taxon>
        <taxon>Rhizobiaceae</taxon>
        <taxon>Rhizobium/Agrobacterium group</taxon>
        <taxon>Rhizobium</taxon>
    </lineage>
</organism>
<comment type="caution">
    <text evidence="1">The sequence shown here is derived from an EMBL/GenBank/DDBJ whole genome shotgun (WGS) entry which is preliminary data.</text>
</comment>
<gene>
    <name evidence="1" type="ORF">JNB71_22195</name>
</gene>
<evidence type="ECO:0000313" key="2">
    <source>
        <dbReference type="Proteomes" id="UP000757604"/>
    </source>
</evidence>
<dbReference type="InterPro" id="IPR050767">
    <property type="entry name" value="Sel1_AlgK"/>
</dbReference>
<proteinExistence type="predicted"/>
<dbReference type="Pfam" id="PF08238">
    <property type="entry name" value="Sel1"/>
    <property type="match status" value="4"/>
</dbReference>
<dbReference type="SUPFAM" id="SSF81901">
    <property type="entry name" value="HCP-like"/>
    <property type="match status" value="1"/>
</dbReference>
<dbReference type="PANTHER" id="PTHR11102">
    <property type="entry name" value="SEL-1-LIKE PROTEIN"/>
    <property type="match status" value="1"/>
</dbReference>
<feature type="non-terminal residue" evidence="1">
    <location>
        <position position="1"/>
    </location>
</feature>
<accession>A0ABS7HFG0</accession>
<dbReference type="InterPro" id="IPR011990">
    <property type="entry name" value="TPR-like_helical_dom_sf"/>
</dbReference>
<evidence type="ECO:0000313" key="1">
    <source>
        <dbReference type="EMBL" id="MBW9066022.1"/>
    </source>
</evidence>
<sequence length="339" mass="35121">GVQGGDAGAKAGMAALYAEGVLVGRDIPKAVALYEEIIAAGGSWAVSALAALYLRGDEVGLDPAKAVGYYRQGVEAGDAGAMIGLASLYRDGLVLPRDVSKAADLYQDAYRAGRKSGLASAASALLGGTQSQQRQAHDLILKGQAEGAPGISSVLANAVLGGVGVPKNPERAIEILRKASVAGDANAASTLVQLYAQGRGKDVAKNISLARTTLASFASLMPQDQRQGEELFVEGAAAGSVGQYAAFAEKIAGLAQAARVNLVGRLVSANGNAYVYILQSELKRTGDYKDKLNGVLTAATIRAFNEMCERRDKAARCRLGPLSKPARDVFLDLLREANS</sequence>
<dbReference type="InterPro" id="IPR006597">
    <property type="entry name" value="Sel1-like"/>
</dbReference>
<dbReference type="PANTHER" id="PTHR11102:SF160">
    <property type="entry name" value="ERAD-ASSOCIATED E3 UBIQUITIN-PROTEIN LIGASE COMPONENT HRD3"/>
    <property type="match status" value="1"/>
</dbReference>
<reference evidence="1 2" key="1">
    <citation type="journal article" date="2021" name="MBio">
        <title>Poor Competitiveness of Bradyrhizobium in Pigeon Pea Root Colonization in Indian Soils.</title>
        <authorList>
            <person name="Chalasani D."/>
            <person name="Basu A."/>
            <person name="Pullabhotla S.V.S.R.N."/>
            <person name="Jorrin B."/>
            <person name="Neal A.L."/>
            <person name="Poole P.S."/>
            <person name="Podile A.R."/>
            <person name="Tkacz A."/>
        </authorList>
    </citation>
    <scope>NUCLEOTIDE SEQUENCE [LARGE SCALE GENOMIC DNA]</scope>
    <source>
        <strain evidence="1 2">HU44</strain>
    </source>
</reference>
<name>A0ABS7HFG0_9HYPH</name>